<name>A0A9P5S1M1_9FUNG</name>
<evidence type="ECO:0000313" key="2">
    <source>
        <dbReference type="EMBL" id="KAF9150482.1"/>
    </source>
</evidence>
<proteinExistence type="predicted"/>
<accession>A0A9P5S1M1</accession>
<dbReference type="EMBL" id="JAAAUQ010000412">
    <property type="protein sequence ID" value="KAF9150482.1"/>
    <property type="molecule type" value="Genomic_DNA"/>
</dbReference>
<protein>
    <submittedName>
        <fullName evidence="2">Uncharacterized protein</fullName>
    </submittedName>
</protein>
<keyword evidence="1" id="KW-0175">Coiled coil</keyword>
<gene>
    <name evidence="2" type="ORF">BG015_007709</name>
</gene>
<dbReference type="Proteomes" id="UP000748756">
    <property type="component" value="Unassembled WGS sequence"/>
</dbReference>
<evidence type="ECO:0000313" key="3">
    <source>
        <dbReference type="Proteomes" id="UP000748756"/>
    </source>
</evidence>
<sequence>MLIIFIPPTDDFLAKKKAAEEAKAERKKLVRQNQTNAHLMSRHDEAVAQAQIAQLEEIAEQEIAEIYGEPPVMSKEPWDVDLV</sequence>
<comment type="caution">
    <text evidence="2">The sequence shown here is derived from an EMBL/GenBank/DDBJ whole genome shotgun (WGS) entry which is preliminary data.</text>
</comment>
<reference evidence="2" key="1">
    <citation type="journal article" date="2020" name="Fungal Divers.">
        <title>Resolving the Mortierellaceae phylogeny through synthesis of multi-gene phylogenetics and phylogenomics.</title>
        <authorList>
            <person name="Vandepol N."/>
            <person name="Liber J."/>
            <person name="Desiro A."/>
            <person name="Na H."/>
            <person name="Kennedy M."/>
            <person name="Barry K."/>
            <person name="Grigoriev I.V."/>
            <person name="Miller A.N."/>
            <person name="O'Donnell K."/>
            <person name="Stajich J.E."/>
            <person name="Bonito G."/>
        </authorList>
    </citation>
    <scope>NUCLEOTIDE SEQUENCE</scope>
    <source>
        <strain evidence="2">NRRL 6426</strain>
    </source>
</reference>
<dbReference type="AlphaFoldDB" id="A0A9P5S1M1"/>
<organism evidence="2 3">
    <name type="scientific">Linnemannia schmuckeri</name>
    <dbReference type="NCBI Taxonomy" id="64567"/>
    <lineage>
        <taxon>Eukaryota</taxon>
        <taxon>Fungi</taxon>
        <taxon>Fungi incertae sedis</taxon>
        <taxon>Mucoromycota</taxon>
        <taxon>Mortierellomycotina</taxon>
        <taxon>Mortierellomycetes</taxon>
        <taxon>Mortierellales</taxon>
        <taxon>Mortierellaceae</taxon>
        <taxon>Linnemannia</taxon>
    </lineage>
</organism>
<evidence type="ECO:0000256" key="1">
    <source>
        <dbReference type="SAM" id="Coils"/>
    </source>
</evidence>
<feature type="coiled-coil region" evidence="1">
    <location>
        <begin position="15"/>
        <end position="65"/>
    </location>
</feature>
<keyword evidence="3" id="KW-1185">Reference proteome</keyword>